<evidence type="ECO:0000256" key="6">
    <source>
        <dbReference type="ARBA" id="ARBA00049738"/>
    </source>
</evidence>
<protein>
    <recommendedName>
        <fullName evidence="6">Putative O-antigen transporter</fullName>
    </recommendedName>
</protein>
<keyword evidence="5" id="KW-0472">Membrane</keyword>
<reference evidence="7" key="1">
    <citation type="journal article" date="2014" name="DNA Res.">
        <title>A complete view of the genetic diversity of the Escherichia coli O-antigen biosynthesis gene cluster.</title>
        <authorList>
            <person name="Iguchi A."/>
            <person name="Iyoda S."/>
            <person name="Kikuchi T."/>
            <person name="Ogura Y."/>
            <person name="Katsura K."/>
            <person name="Ohnishi M."/>
            <person name="Hayashi T."/>
            <person name="Thomson N.R."/>
        </authorList>
    </citation>
    <scope>NUCLEOTIDE SEQUENCE</scope>
    <source>
        <strain evidence="7">E1541-68</strain>
    </source>
</reference>
<keyword evidence="4" id="KW-1133">Transmembrane helix</keyword>
<proteinExistence type="predicted"/>
<dbReference type="InterPro" id="IPR050833">
    <property type="entry name" value="Poly_Biosynth_Transport"/>
</dbReference>
<dbReference type="EMBL" id="AB812064">
    <property type="protein sequence ID" value="BAQ01776.1"/>
    <property type="molecule type" value="Genomic_DNA"/>
</dbReference>
<accession>A0A0A8J684</accession>
<dbReference type="RefSeq" id="WP_158227894.1">
    <property type="nucleotide sequence ID" value="NZ_AP021894.1"/>
</dbReference>
<dbReference type="InterPro" id="IPR002797">
    <property type="entry name" value="Polysacc_synth"/>
</dbReference>
<evidence type="ECO:0000256" key="4">
    <source>
        <dbReference type="ARBA" id="ARBA00022989"/>
    </source>
</evidence>
<evidence type="ECO:0000256" key="3">
    <source>
        <dbReference type="ARBA" id="ARBA00022692"/>
    </source>
</evidence>
<dbReference type="Pfam" id="PF01943">
    <property type="entry name" value="Polysacc_synt"/>
    <property type="match status" value="1"/>
</dbReference>
<organism evidence="7">
    <name type="scientific">Escherichia coli</name>
    <dbReference type="NCBI Taxonomy" id="562"/>
    <lineage>
        <taxon>Bacteria</taxon>
        <taxon>Pseudomonadati</taxon>
        <taxon>Pseudomonadota</taxon>
        <taxon>Gammaproteobacteria</taxon>
        <taxon>Enterobacterales</taxon>
        <taxon>Enterobacteriaceae</taxon>
        <taxon>Escherichia</taxon>
    </lineage>
</organism>
<evidence type="ECO:0000313" key="7">
    <source>
        <dbReference type="EMBL" id="BAQ01776.1"/>
    </source>
</evidence>
<dbReference type="PANTHER" id="PTHR30250:SF11">
    <property type="entry name" value="O-ANTIGEN TRANSPORTER-RELATED"/>
    <property type="match status" value="1"/>
</dbReference>
<comment type="subcellular location">
    <subcellularLocation>
        <location evidence="1">Cell membrane</location>
        <topology evidence="1">Multi-pass membrane protein</topology>
    </subcellularLocation>
</comment>
<name>A0A0A8J684_ECOLX</name>
<keyword evidence="3" id="KW-0812">Transmembrane</keyword>
<evidence type="ECO:0000256" key="1">
    <source>
        <dbReference type="ARBA" id="ARBA00004651"/>
    </source>
</evidence>
<evidence type="ECO:0000256" key="2">
    <source>
        <dbReference type="ARBA" id="ARBA00022475"/>
    </source>
</evidence>
<gene>
    <name evidence="7" type="primary">wzx</name>
</gene>
<sequence>MIRDFMLRFFSNKVKDHDFLKVFTNASYLTISQGVSYLIPLITLSYVISLLGLEKFGRYSVILITATLLQVVTDYGFMFISPKEISIAGDNKQRVSEVYISTTILKSLFLLLIFVFYTIVCYLIIDEYDLLINFLLGYLIVISQSLYPTWFFQGIQKMKIIAGLSIIAKIINCLLVIFFLKISAEINILILSQAFPMFVVSFYANLIIIKKYIYLVKPSWTSIRTLFLEGSGLFLANISSAILTNSTIPILSIYATPTQLGAYAAIERIIKSIYTIFFPISQAIYPYNCKRFSYSLSDGITAVKKTGIPMVVFALITSVSIVITFYVMRNYIDIYIYQYVLVVIFLSLWLIVGVINNVLGIQFLCAYNCKDFYSKAFFVSSSLTIPFMFWFSSWIPAIGTSFAVLMGESLLGVILFIKIYNINKRVKLSD</sequence>
<dbReference type="PANTHER" id="PTHR30250">
    <property type="entry name" value="PST FAMILY PREDICTED COLANIC ACID TRANSPORTER"/>
    <property type="match status" value="1"/>
</dbReference>
<keyword evidence="2" id="KW-1003">Cell membrane</keyword>
<dbReference type="GO" id="GO:0005886">
    <property type="term" value="C:plasma membrane"/>
    <property type="evidence" value="ECO:0007669"/>
    <property type="project" value="UniProtKB-SubCell"/>
</dbReference>
<dbReference type="AlphaFoldDB" id="A0A0A8J684"/>
<evidence type="ECO:0000256" key="5">
    <source>
        <dbReference type="ARBA" id="ARBA00023136"/>
    </source>
</evidence>